<dbReference type="OrthoDB" id="9010520at2"/>
<organism evidence="1">
    <name type="scientific">Burkholderia cenocepacia</name>
    <dbReference type="NCBI Taxonomy" id="95486"/>
    <lineage>
        <taxon>Bacteria</taxon>
        <taxon>Pseudomonadati</taxon>
        <taxon>Pseudomonadota</taxon>
        <taxon>Betaproteobacteria</taxon>
        <taxon>Burkholderiales</taxon>
        <taxon>Burkholderiaceae</taxon>
        <taxon>Burkholderia</taxon>
        <taxon>Burkholderia cepacia complex</taxon>
    </lineage>
</organism>
<dbReference type="EMBL" id="JJOA01000033">
    <property type="protein sequence ID" value="KEA56067.1"/>
    <property type="molecule type" value="Genomic_DNA"/>
</dbReference>
<dbReference type="AlphaFoldDB" id="A0A071M5P9"/>
<accession>A0A071M5P9</accession>
<comment type="caution">
    <text evidence="1">The sequence shown here is derived from an EMBL/GenBank/DDBJ whole genome shotgun (WGS) entry which is preliminary data.</text>
</comment>
<gene>
    <name evidence="1" type="ORF">DT99_28640</name>
</gene>
<protein>
    <submittedName>
        <fullName evidence="1">Uncharacterized protein</fullName>
    </submittedName>
</protein>
<sequence>MSWYCEAERELIHIRRAIGLLEQAQHAFVNNSPVNDPAYWKLKLNKLRTQPVRNRAFEIQVDELLGRLALIHDPHCRK</sequence>
<reference evidence="1" key="1">
    <citation type="submission" date="2014-04" db="EMBL/GenBank/DDBJ databases">
        <title>In planta biocontrol of soil-borne Fusarium wilt of banana through a plant endophytic bacterium, Burkholderia cenocepacia 869T2.</title>
        <authorList>
            <person name="Ho Y.-N."/>
            <person name="Chiang H.-M."/>
            <person name="Chao C.-P."/>
            <person name="Su C.-C."/>
            <person name="Hsu H.-F."/>
            <person name="Guo C.-T."/>
            <person name="Hsieh J.-L."/>
            <person name="Huang C.-C."/>
        </authorList>
    </citation>
    <scope>NUCLEOTIDE SEQUENCE [LARGE SCALE GENOMIC DNA]</scope>
    <source>
        <strain evidence="1">869T2</strain>
    </source>
</reference>
<name>A0A071M5P9_9BURK</name>
<evidence type="ECO:0000313" key="1">
    <source>
        <dbReference type="EMBL" id="KEA56067.1"/>
    </source>
</evidence>
<proteinExistence type="predicted"/>